<name>A0A4P9Z0A0_9FUNG</name>
<evidence type="ECO:0000313" key="2">
    <source>
        <dbReference type="Proteomes" id="UP000278143"/>
    </source>
</evidence>
<accession>A0A4P9Z0A0</accession>
<dbReference type="EMBL" id="KZ989646">
    <property type="protein sequence ID" value="RKP25708.1"/>
    <property type="molecule type" value="Genomic_DNA"/>
</dbReference>
<keyword evidence="2" id="KW-1185">Reference proteome</keyword>
<proteinExistence type="predicted"/>
<organism evidence="1 2">
    <name type="scientific">Syncephalis pseudoplumigaleata</name>
    <dbReference type="NCBI Taxonomy" id="1712513"/>
    <lineage>
        <taxon>Eukaryota</taxon>
        <taxon>Fungi</taxon>
        <taxon>Fungi incertae sedis</taxon>
        <taxon>Zoopagomycota</taxon>
        <taxon>Zoopagomycotina</taxon>
        <taxon>Zoopagomycetes</taxon>
        <taxon>Zoopagales</taxon>
        <taxon>Piptocephalidaceae</taxon>
        <taxon>Syncephalis</taxon>
    </lineage>
</organism>
<dbReference type="AlphaFoldDB" id="A0A4P9Z0A0"/>
<reference evidence="2" key="1">
    <citation type="journal article" date="2018" name="Nat. Microbiol.">
        <title>Leveraging single-cell genomics to expand the fungal tree of life.</title>
        <authorList>
            <person name="Ahrendt S.R."/>
            <person name="Quandt C.A."/>
            <person name="Ciobanu D."/>
            <person name="Clum A."/>
            <person name="Salamov A."/>
            <person name="Andreopoulos B."/>
            <person name="Cheng J.F."/>
            <person name="Woyke T."/>
            <person name="Pelin A."/>
            <person name="Henrissat B."/>
            <person name="Reynolds N.K."/>
            <person name="Benny G.L."/>
            <person name="Smith M.E."/>
            <person name="James T.Y."/>
            <person name="Grigoriev I.V."/>
        </authorList>
    </citation>
    <scope>NUCLEOTIDE SEQUENCE [LARGE SCALE GENOMIC DNA]</scope>
    <source>
        <strain evidence="2">Benny S71-1</strain>
    </source>
</reference>
<protein>
    <submittedName>
        <fullName evidence="1">Uncharacterized protein</fullName>
    </submittedName>
</protein>
<evidence type="ECO:0000313" key="1">
    <source>
        <dbReference type="EMBL" id="RKP25708.1"/>
    </source>
</evidence>
<dbReference type="Proteomes" id="UP000278143">
    <property type="component" value="Unassembled WGS sequence"/>
</dbReference>
<gene>
    <name evidence="1" type="ORF">SYNPS1DRAFT_22378</name>
</gene>
<sequence length="179" mass="19324">MVFLIRHRLVRQLHTYIYFTLPLSVARPLSTQCHLSTALMHMSLNPAVAAATAAPINNGMLTFGAGGNQLLRRGGGGSHGDLASSVFPSSAASLRDERSEAGDTAVGDTASRLEGGAHAHQGQATVGHHEMDKCCALAMPQDYASDTLYEYIARLVAGHPRDIGNTLFWWVYWQPACIY</sequence>